<proteinExistence type="predicted"/>
<feature type="region of interest" description="Disordered" evidence="1">
    <location>
        <begin position="348"/>
        <end position="387"/>
    </location>
</feature>
<gene>
    <name evidence="2" type="ORF">NA57DRAFT_57307</name>
</gene>
<organism evidence="2 3">
    <name type="scientific">Rhizodiscina lignyota</name>
    <dbReference type="NCBI Taxonomy" id="1504668"/>
    <lineage>
        <taxon>Eukaryota</taxon>
        <taxon>Fungi</taxon>
        <taxon>Dikarya</taxon>
        <taxon>Ascomycota</taxon>
        <taxon>Pezizomycotina</taxon>
        <taxon>Dothideomycetes</taxon>
        <taxon>Pleosporomycetidae</taxon>
        <taxon>Aulographales</taxon>
        <taxon>Rhizodiscinaceae</taxon>
        <taxon>Rhizodiscina</taxon>
    </lineage>
</organism>
<reference evidence="2" key="1">
    <citation type="journal article" date="2020" name="Stud. Mycol.">
        <title>101 Dothideomycetes genomes: a test case for predicting lifestyles and emergence of pathogens.</title>
        <authorList>
            <person name="Haridas S."/>
            <person name="Albert R."/>
            <person name="Binder M."/>
            <person name="Bloem J."/>
            <person name="Labutti K."/>
            <person name="Salamov A."/>
            <person name="Andreopoulos B."/>
            <person name="Baker S."/>
            <person name="Barry K."/>
            <person name="Bills G."/>
            <person name="Bluhm B."/>
            <person name="Cannon C."/>
            <person name="Castanera R."/>
            <person name="Culley D."/>
            <person name="Daum C."/>
            <person name="Ezra D."/>
            <person name="Gonzalez J."/>
            <person name="Henrissat B."/>
            <person name="Kuo A."/>
            <person name="Liang C."/>
            <person name="Lipzen A."/>
            <person name="Lutzoni F."/>
            <person name="Magnuson J."/>
            <person name="Mondo S."/>
            <person name="Nolan M."/>
            <person name="Ohm R."/>
            <person name="Pangilinan J."/>
            <person name="Park H.-J."/>
            <person name="Ramirez L."/>
            <person name="Alfaro M."/>
            <person name="Sun H."/>
            <person name="Tritt A."/>
            <person name="Yoshinaga Y."/>
            <person name="Zwiers L.-H."/>
            <person name="Turgeon B."/>
            <person name="Goodwin S."/>
            <person name="Spatafora J."/>
            <person name="Crous P."/>
            <person name="Grigoriev I."/>
        </authorList>
    </citation>
    <scope>NUCLEOTIDE SEQUENCE</scope>
    <source>
        <strain evidence="2">CBS 133067</strain>
    </source>
</reference>
<feature type="compositionally biased region" description="Acidic residues" evidence="1">
    <location>
        <begin position="159"/>
        <end position="179"/>
    </location>
</feature>
<evidence type="ECO:0000313" key="3">
    <source>
        <dbReference type="Proteomes" id="UP000799772"/>
    </source>
</evidence>
<feature type="region of interest" description="Disordered" evidence="1">
    <location>
        <begin position="287"/>
        <end position="308"/>
    </location>
</feature>
<feature type="region of interest" description="Disordered" evidence="1">
    <location>
        <begin position="232"/>
        <end position="257"/>
    </location>
</feature>
<sequence>MPTTNNNNTKARARAHPSLAQLRMSNRNFNSRYSTPHLFAKSAAMAPITRSAKAKLDKDKVAPKERASYNIPAMWDKILDIEDSDLSDTMDSDIEEDGTVEQIDGANPDRQGKDKKRGHSQLEEQEVEEVEDPSKRQRVGQTSGLPTPPKTSDDILRELDEDDEDDKDDDESDDSDSDDGTPYRESSKSKSTKHPGKCAPTSPVTWTGEVELKGLLHAKKLDDKSRLRAIQNLKKKPGYKTASVEEQQAMRQDVERKDMEKRIKIGRHASVPGYVAYCTKVANKQISKDVAPTSSRTSASSQLPLPEPGVMYRSATGLGTLRLPKHLQDDQSLLVDDYLQNSERARLMQANLEKKRRPRPPKVKGTSGFLGQLAPGEVDNDDQMGYC</sequence>
<dbReference type="AlphaFoldDB" id="A0A9P4M4W1"/>
<dbReference type="Proteomes" id="UP000799772">
    <property type="component" value="Unassembled WGS sequence"/>
</dbReference>
<accession>A0A9P4M4W1</accession>
<name>A0A9P4M4W1_9PEZI</name>
<feature type="compositionally biased region" description="Acidic residues" evidence="1">
    <location>
        <begin position="86"/>
        <end position="99"/>
    </location>
</feature>
<dbReference type="EMBL" id="ML978127">
    <property type="protein sequence ID" value="KAF2098141.1"/>
    <property type="molecule type" value="Genomic_DNA"/>
</dbReference>
<feature type="compositionally biased region" description="Basic and acidic residues" evidence="1">
    <location>
        <begin position="54"/>
        <end position="67"/>
    </location>
</feature>
<protein>
    <submittedName>
        <fullName evidence="2">Uncharacterized protein</fullName>
    </submittedName>
</protein>
<evidence type="ECO:0000313" key="2">
    <source>
        <dbReference type="EMBL" id="KAF2098141.1"/>
    </source>
</evidence>
<evidence type="ECO:0000256" key="1">
    <source>
        <dbReference type="SAM" id="MobiDB-lite"/>
    </source>
</evidence>
<keyword evidence="3" id="KW-1185">Reference proteome</keyword>
<feature type="region of interest" description="Disordered" evidence="1">
    <location>
        <begin position="52"/>
        <end position="72"/>
    </location>
</feature>
<feature type="compositionally biased region" description="Acidic residues" evidence="1">
    <location>
        <begin position="378"/>
        <end position="387"/>
    </location>
</feature>
<comment type="caution">
    <text evidence="2">The sequence shown here is derived from an EMBL/GenBank/DDBJ whole genome shotgun (WGS) entry which is preliminary data.</text>
</comment>
<feature type="compositionally biased region" description="Polar residues" evidence="1">
    <location>
        <begin position="292"/>
        <end position="303"/>
    </location>
</feature>
<feature type="region of interest" description="Disordered" evidence="1">
    <location>
        <begin position="86"/>
        <end position="208"/>
    </location>
</feature>